<evidence type="ECO:0000256" key="2">
    <source>
        <dbReference type="ARBA" id="ARBA00004799"/>
    </source>
</evidence>
<evidence type="ECO:0000256" key="11">
    <source>
        <dbReference type="ARBA" id="ARBA00022840"/>
    </source>
</evidence>
<keyword evidence="24" id="KW-1185">Reference proteome</keyword>
<evidence type="ECO:0000313" key="24">
    <source>
        <dbReference type="Proteomes" id="UP000004956"/>
    </source>
</evidence>
<comment type="catalytic activity">
    <reaction evidence="17">
        <text>(6S)-5,6,7,8-tetrahydrofolyl-(gamma-L-Glu)(n) + L-glutamate + ATP = (6S)-5,6,7,8-tetrahydrofolyl-(gamma-L-Glu)(n+1) + ADP + phosphate + H(+)</text>
        <dbReference type="Rhea" id="RHEA:10580"/>
        <dbReference type="Rhea" id="RHEA-COMP:14738"/>
        <dbReference type="Rhea" id="RHEA-COMP:14740"/>
        <dbReference type="ChEBI" id="CHEBI:15378"/>
        <dbReference type="ChEBI" id="CHEBI:29985"/>
        <dbReference type="ChEBI" id="CHEBI:30616"/>
        <dbReference type="ChEBI" id="CHEBI:43474"/>
        <dbReference type="ChEBI" id="CHEBI:141005"/>
        <dbReference type="ChEBI" id="CHEBI:456216"/>
        <dbReference type="EC" id="6.3.2.17"/>
    </reaction>
</comment>
<keyword evidence="10 21" id="KW-0547">Nucleotide-binding</keyword>
<organism evidence="23 24">
    <name type="scientific">Sutterella parvirubra YIT 11816</name>
    <dbReference type="NCBI Taxonomy" id="762967"/>
    <lineage>
        <taxon>Bacteria</taxon>
        <taxon>Pseudomonadati</taxon>
        <taxon>Pseudomonadota</taxon>
        <taxon>Betaproteobacteria</taxon>
        <taxon>Burkholderiales</taxon>
        <taxon>Sutterellaceae</taxon>
        <taxon>Sutterella</taxon>
    </lineage>
</organism>
<dbReference type="HOGENOM" id="CLU_015869_1_0_4"/>
<evidence type="ECO:0000256" key="1">
    <source>
        <dbReference type="ARBA" id="ARBA00002714"/>
    </source>
</evidence>
<comment type="pathway">
    <text evidence="2">Cofactor biosynthesis; tetrahydrofolate biosynthesis; 7,8-dihydrofolate from 2-amino-4-hydroxy-6-hydroxymethyl-7,8-dihydropteridine diphosphate and 4-aminobenzoate: step 2/2.</text>
</comment>
<evidence type="ECO:0000256" key="3">
    <source>
        <dbReference type="ARBA" id="ARBA00005150"/>
    </source>
</evidence>
<dbReference type="UniPathway" id="UPA00077">
    <property type="reaction ID" value="UER00157"/>
</dbReference>
<evidence type="ECO:0000256" key="9">
    <source>
        <dbReference type="ARBA" id="ARBA00022723"/>
    </source>
</evidence>
<proteinExistence type="inferred from homology"/>
<dbReference type="GO" id="GO:0005737">
    <property type="term" value="C:cytoplasm"/>
    <property type="evidence" value="ECO:0007669"/>
    <property type="project" value="TreeGrafter"/>
</dbReference>
<evidence type="ECO:0000256" key="7">
    <source>
        <dbReference type="ARBA" id="ARBA00019357"/>
    </source>
</evidence>
<evidence type="ECO:0000256" key="16">
    <source>
        <dbReference type="ARBA" id="ARBA00032510"/>
    </source>
</evidence>
<keyword evidence="9" id="KW-0479">Metal-binding</keyword>
<dbReference type="PANTHER" id="PTHR11136:SF0">
    <property type="entry name" value="DIHYDROFOLATE SYNTHETASE-RELATED"/>
    <property type="match status" value="1"/>
</dbReference>
<dbReference type="InterPro" id="IPR036615">
    <property type="entry name" value="Mur_ligase_C_dom_sf"/>
</dbReference>
<dbReference type="Gene3D" id="3.90.190.20">
    <property type="entry name" value="Mur ligase, C-terminal domain"/>
    <property type="match status" value="1"/>
</dbReference>
<dbReference type="RefSeq" id="WP_008542366.1">
    <property type="nucleotide sequence ID" value="NZ_JH604967.1"/>
</dbReference>
<comment type="similarity">
    <text evidence="4 21">Belongs to the folylpolyglutamate synthase family.</text>
</comment>
<dbReference type="SUPFAM" id="SSF53623">
    <property type="entry name" value="MurD-like peptide ligases, catalytic domain"/>
    <property type="match status" value="1"/>
</dbReference>
<evidence type="ECO:0000256" key="12">
    <source>
        <dbReference type="ARBA" id="ARBA00022842"/>
    </source>
</evidence>
<dbReference type="GO" id="GO:0004326">
    <property type="term" value="F:tetrahydrofolylpolyglutamate synthase activity"/>
    <property type="evidence" value="ECO:0007669"/>
    <property type="project" value="UniProtKB-EC"/>
</dbReference>
<protein>
    <recommendedName>
        <fullName evidence="7">Dihydrofolate synthase/folylpolyglutamate synthase</fullName>
        <ecNumber evidence="5">6.3.2.12</ecNumber>
        <ecNumber evidence="6">6.3.2.17</ecNumber>
    </recommendedName>
    <alternativeName>
        <fullName evidence="16">Folylpoly-gamma-glutamate synthetase-dihydrofolate synthetase</fullName>
    </alternativeName>
    <alternativeName>
        <fullName evidence="14">Folylpolyglutamate synthetase</fullName>
    </alternativeName>
    <alternativeName>
        <fullName evidence="15">Tetrahydrofolylpolyglutamate synthase</fullName>
    </alternativeName>
</protein>
<name>H3KFA4_9BURK</name>
<keyword evidence="11 21" id="KW-0067">ATP-binding</keyword>
<dbReference type="PATRIC" id="fig|762967.3.peg.1118"/>
<evidence type="ECO:0000256" key="14">
    <source>
        <dbReference type="ARBA" id="ARBA00030048"/>
    </source>
</evidence>
<dbReference type="EMBL" id="AFBQ01000203">
    <property type="protein sequence ID" value="EHY31203.1"/>
    <property type="molecule type" value="Genomic_DNA"/>
</dbReference>
<dbReference type="InterPro" id="IPR001645">
    <property type="entry name" value="Folylpolyglutamate_synth"/>
</dbReference>
<dbReference type="AlphaFoldDB" id="H3KFA4"/>
<dbReference type="PANTHER" id="PTHR11136">
    <property type="entry name" value="FOLYLPOLYGLUTAMATE SYNTHASE-RELATED"/>
    <property type="match status" value="1"/>
</dbReference>
<evidence type="ECO:0000256" key="21">
    <source>
        <dbReference type="PIRNR" id="PIRNR001563"/>
    </source>
</evidence>
<evidence type="ECO:0000256" key="5">
    <source>
        <dbReference type="ARBA" id="ARBA00013023"/>
    </source>
</evidence>
<dbReference type="GO" id="GO:0046872">
    <property type="term" value="F:metal ion binding"/>
    <property type="evidence" value="ECO:0007669"/>
    <property type="project" value="UniProtKB-KW"/>
</dbReference>
<dbReference type="OrthoDB" id="9809356at2"/>
<dbReference type="PIRSF" id="PIRSF001563">
    <property type="entry name" value="Folylpolyglu_synth"/>
    <property type="match status" value="1"/>
</dbReference>
<evidence type="ECO:0000256" key="17">
    <source>
        <dbReference type="ARBA" id="ARBA00047493"/>
    </source>
</evidence>
<dbReference type="SUPFAM" id="SSF53244">
    <property type="entry name" value="MurD-like peptide ligases, peptide-binding domain"/>
    <property type="match status" value="1"/>
</dbReference>
<evidence type="ECO:0000256" key="18">
    <source>
        <dbReference type="ARBA" id="ARBA00047808"/>
    </source>
</evidence>
<dbReference type="GO" id="GO:0046654">
    <property type="term" value="P:tetrahydrofolate biosynthetic process"/>
    <property type="evidence" value="ECO:0007669"/>
    <property type="project" value="UniProtKB-UniPathway"/>
</dbReference>
<comment type="function">
    <text evidence="1">Functions in two distinct reactions of the de novo folate biosynthetic pathway. Catalyzes the addition of a glutamate residue to dihydropteroate (7,8-dihydropteroate or H2Pte) to form dihydrofolate (7,8-dihydrofolate monoglutamate or H2Pte-Glu). Also catalyzes successive additions of L-glutamate to tetrahydrofolate or 10-formyltetrahydrofolate or 5,10-methylenetetrahydrofolate, leading to folylpolyglutamate derivatives.</text>
</comment>
<dbReference type="InterPro" id="IPR004101">
    <property type="entry name" value="Mur_ligase_C"/>
</dbReference>
<dbReference type="InterPro" id="IPR036565">
    <property type="entry name" value="Mur-like_cat_sf"/>
</dbReference>
<keyword evidence="8 21" id="KW-0436">Ligase</keyword>
<dbReference type="STRING" id="762967.HMPREF9440_01421"/>
<keyword evidence="13" id="KW-0289">Folate biosynthesis</keyword>
<dbReference type="EC" id="6.3.2.12" evidence="5"/>
<dbReference type="GO" id="GO:0046656">
    <property type="term" value="P:folic acid biosynthetic process"/>
    <property type="evidence" value="ECO:0007669"/>
    <property type="project" value="UniProtKB-KW"/>
</dbReference>
<feature type="domain" description="Mur ligase C-terminal" evidence="22">
    <location>
        <begin position="288"/>
        <end position="402"/>
    </location>
</feature>
<comment type="catalytic activity">
    <reaction evidence="20">
        <text>7,8-dihydropteroate + L-glutamate + ATP = 7,8-dihydrofolate + ADP + phosphate + H(+)</text>
        <dbReference type="Rhea" id="RHEA:23584"/>
        <dbReference type="ChEBI" id="CHEBI:15378"/>
        <dbReference type="ChEBI" id="CHEBI:17839"/>
        <dbReference type="ChEBI" id="CHEBI:29985"/>
        <dbReference type="ChEBI" id="CHEBI:30616"/>
        <dbReference type="ChEBI" id="CHEBI:43474"/>
        <dbReference type="ChEBI" id="CHEBI:57451"/>
        <dbReference type="ChEBI" id="CHEBI:456216"/>
        <dbReference type="EC" id="6.3.2.12"/>
    </reaction>
</comment>
<evidence type="ECO:0000256" key="13">
    <source>
        <dbReference type="ARBA" id="ARBA00022909"/>
    </source>
</evidence>
<evidence type="ECO:0000256" key="8">
    <source>
        <dbReference type="ARBA" id="ARBA00022598"/>
    </source>
</evidence>
<evidence type="ECO:0000256" key="19">
    <source>
        <dbReference type="ARBA" id="ARBA00049035"/>
    </source>
</evidence>
<comment type="pathway">
    <text evidence="3">Cofactor biosynthesis; tetrahydrofolylpolyglutamate biosynthesis.</text>
</comment>
<keyword evidence="12" id="KW-0460">Magnesium</keyword>
<comment type="catalytic activity">
    <reaction evidence="18">
        <text>10-formyltetrahydrofolyl-(gamma-L-Glu)(n) + L-glutamate + ATP = 10-formyltetrahydrofolyl-(gamma-L-Glu)(n+1) + ADP + phosphate + H(+)</text>
        <dbReference type="Rhea" id="RHEA:51904"/>
        <dbReference type="Rhea" id="RHEA-COMP:13088"/>
        <dbReference type="Rhea" id="RHEA-COMP:14300"/>
        <dbReference type="ChEBI" id="CHEBI:15378"/>
        <dbReference type="ChEBI" id="CHEBI:29985"/>
        <dbReference type="ChEBI" id="CHEBI:30616"/>
        <dbReference type="ChEBI" id="CHEBI:43474"/>
        <dbReference type="ChEBI" id="CHEBI:134413"/>
        <dbReference type="ChEBI" id="CHEBI:456216"/>
        <dbReference type="EC" id="6.3.2.17"/>
    </reaction>
</comment>
<dbReference type="Gene3D" id="3.40.1190.10">
    <property type="entry name" value="Mur-like, catalytic domain"/>
    <property type="match status" value="1"/>
</dbReference>
<dbReference type="NCBIfam" id="TIGR01499">
    <property type="entry name" value="folC"/>
    <property type="match status" value="1"/>
</dbReference>
<evidence type="ECO:0000256" key="15">
    <source>
        <dbReference type="ARBA" id="ARBA00030592"/>
    </source>
</evidence>
<evidence type="ECO:0000256" key="4">
    <source>
        <dbReference type="ARBA" id="ARBA00008276"/>
    </source>
</evidence>
<evidence type="ECO:0000256" key="20">
    <source>
        <dbReference type="ARBA" id="ARBA00049161"/>
    </source>
</evidence>
<evidence type="ECO:0000256" key="10">
    <source>
        <dbReference type="ARBA" id="ARBA00022741"/>
    </source>
</evidence>
<evidence type="ECO:0000259" key="22">
    <source>
        <dbReference type="Pfam" id="PF02875"/>
    </source>
</evidence>
<gene>
    <name evidence="23" type="ORF">HMPREF9440_01421</name>
</gene>
<dbReference type="EC" id="6.3.2.17" evidence="6"/>
<evidence type="ECO:0000313" key="23">
    <source>
        <dbReference type="EMBL" id="EHY31203.1"/>
    </source>
</evidence>
<sequence>MDADTLNAWLAHIEALHAKPIDLGLERMREMVDRMGIRFSCPVVTVAGTNGKGSTCAMLESVWRAAGYKTAMHTSPHLLRFNERAVVDGKEVSDEALVAAFRQVEEARGGMSLSYFEYTALGILKLFQEANPDVVILEIGLGGRLDAINTIDSDAAIVCAVGVDHVAFLGPDREVIAWEKAHVYRPGCPAVCADPDVPAKLAAYAREIGADLMTTPVAFAPTVHADGTFDMRVRGVEWKHLPAPALRGANQYRNAAGVLAVVASMMKRLPVTPEQIAEGLRTVRVTARFELVTTDPCPTVLDVGHNPQAADVLADNIEKTREPGSMEIAVCGMLHDKDIVSVTEKLKDTFDAWFTATLTGPRAAVAQELDDDLAKAGVPSDKIHSNEDVASALSGARALARASRRENPGRPVRITVFGSFVTVSAALELLAAEGIRR</sequence>
<comment type="catalytic activity">
    <reaction evidence="19">
        <text>(6R)-5,10-methylenetetrahydrofolyl-(gamma-L-Glu)(n) + L-glutamate + ATP = (6R)-5,10-methylenetetrahydrofolyl-(gamma-L-Glu)(n+1) + ADP + phosphate + H(+)</text>
        <dbReference type="Rhea" id="RHEA:51912"/>
        <dbReference type="Rhea" id="RHEA-COMP:13257"/>
        <dbReference type="Rhea" id="RHEA-COMP:13258"/>
        <dbReference type="ChEBI" id="CHEBI:15378"/>
        <dbReference type="ChEBI" id="CHEBI:29985"/>
        <dbReference type="ChEBI" id="CHEBI:30616"/>
        <dbReference type="ChEBI" id="CHEBI:43474"/>
        <dbReference type="ChEBI" id="CHEBI:136572"/>
        <dbReference type="ChEBI" id="CHEBI:456216"/>
        <dbReference type="EC" id="6.3.2.17"/>
    </reaction>
</comment>
<dbReference type="GO" id="GO:0008841">
    <property type="term" value="F:dihydrofolate synthase activity"/>
    <property type="evidence" value="ECO:0007669"/>
    <property type="project" value="UniProtKB-EC"/>
</dbReference>
<dbReference type="Proteomes" id="UP000004956">
    <property type="component" value="Unassembled WGS sequence"/>
</dbReference>
<dbReference type="Pfam" id="PF02875">
    <property type="entry name" value="Mur_ligase_C"/>
    <property type="match status" value="1"/>
</dbReference>
<dbReference type="GO" id="GO:0005524">
    <property type="term" value="F:ATP binding"/>
    <property type="evidence" value="ECO:0007669"/>
    <property type="project" value="UniProtKB-KW"/>
</dbReference>
<accession>H3KFA4</accession>
<evidence type="ECO:0000256" key="6">
    <source>
        <dbReference type="ARBA" id="ARBA00013025"/>
    </source>
</evidence>
<reference evidence="23 24" key="1">
    <citation type="submission" date="2011-11" db="EMBL/GenBank/DDBJ databases">
        <authorList>
            <person name="Weinstock G."/>
            <person name="Sodergren E."/>
            <person name="Clifton S."/>
            <person name="Fulton L."/>
            <person name="Fulton B."/>
            <person name="Courtney L."/>
            <person name="Fronick C."/>
            <person name="Harrison M."/>
            <person name="Strong C."/>
            <person name="Farmer C."/>
            <person name="Delahaunty K."/>
            <person name="Markovic C."/>
            <person name="Hall O."/>
            <person name="Minx P."/>
            <person name="Tomlinson C."/>
            <person name="Mitreva M."/>
            <person name="Hou S."/>
            <person name="Chen J."/>
            <person name="Wollam A."/>
            <person name="Pepin K.H."/>
            <person name="Johnson M."/>
            <person name="Bhonagiri V."/>
            <person name="Zhang X."/>
            <person name="Suruliraj S."/>
            <person name="Warren W."/>
            <person name="Chinwalla A."/>
            <person name="Mardis E.R."/>
            <person name="Wilson R.K."/>
        </authorList>
    </citation>
    <scope>NUCLEOTIDE SEQUENCE [LARGE SCALE GENOMIC DNA]</scope>
    <source>
        <strain evidence="23 24">YIT 11816</strain>
    </source>
</reference>
<comment type="caution">
    <text evidence="23">The sequence shown here is derived from an EMBL/GenBank/DDBJ whole genome shotgun (WGS) entry which is preliminary data.</text>
</comment>